<dbReference type="UniPathway" id="UPA00214"/>
<dbReference type="Gene3D" id="3.40.50.720">
    <property type="entry name" value="NAD(P)-binding Rossmann-like Domain"/>
    <property type="match status" value="1"/>
</dbReference>
<comment type="pathway">
    <text evidence="3 11">Carbohydrate metabolism; galactose metabolism.</text>
</comment>
<dbReference type="Gene3D" id="3.90.25.10">
    <property type="entry name" value="UDP-galactose 4-epimerase, domain 1"/>
    <property type="match status" value="1"/>
</dbReference>
<protein>
    <recommendedName>
        <fullName evidence="6 11">UDP-glucose 4-epimerase</fullName>
        <ecNumber evidence="5 11">5.1.3.2</ecNumber>
    </recommendedName>
</protein>
<dbReference type="EC" id="5.1.3.2" evidence="5 11"/>
<gene>
    <name evidence="13" type="primary">galE</name>
    <name evidence="13" type="ORF">H8S57_05830</name>
</gene>
<dbReference type="GO" id="GO:0033499">
    <property type="term" value="P:galactose catabolic process via UDP-galactose, Leloir pathway"/>
    <property type="evidence" value="ECO:0007669"/>
    <property type="project" value="TreeGrafter"/>
</dbReference>
<organism evidence="13 14">
    <name type="scientific">Lawsonibacter hominis</name>
    <dbReference type="NCBI Taxonomy" id="2763053"/>
    <lineage>
        <taxon>Bacteria</taxon>
        <taxon>Bacillati</taxon>
        <taxon>Bacillota</taxon>
        <taxon>Clostridia</taxon>
        <taxon>Eubacteriales</taxon>
        <taxon>Oscillospiraceae</taxon>
        <taxon>Lawsonibacter</taxon>
    </lineage>
</organism>
<evidence type="ECO:0000313" key="14">
    <source>
        <dbReference type="Proteomes" id="UP000661435"/>
    </source>
</evidence>
<evidence type="ECO:0000256" key="1">
    <source>
        <dbReference type="ARBA" id="ARBA00000083"/>
    </source>
</evidence>
<evidence type="ECO:0000256" key="9">
    <source>
        <dbReference type="ARBA" id="ARBA00023235"/>
    </source>
</evidence>
<evidence type="ECO:0000256" key="6">
    <source>
        <dbReference type="ARBA" id="ARBA00018569"/>
    </source>
</evidence>
<keyword evidence="8" id="KW-0299">Galactose metabolism</keyword>
<evidence type="ECO:0000256" key="11">
    <source>
        <dbReference type="RuleBase" id="RU366046"/>
    </source>
</evidence>
<dbReference type="SUPFAM" id="SSF51735">
    <property type="entry name" value="NAD(P)-binding Rossmann-fold domains"/>
    <property type="match status" value="1"/>
</dbReference>
<comment type="catalytic activity">
    <reaction evidence="1 11">
        <text>UDP-alpha-D-glucose = UDP-alpha-D-galactose</text>
        <dbReference type="Rhea" id="RHEA:22168"/>
        <dbReference type="ChEBI" id="CHEBI:58885"/>
        <dbReference type="ChEBI" id="CHEBI:66914"/>
        <dbReference type="EC" id="5.1.3.2"/>
    </reaction>
</comment>
<dbReference type="EMBL" id="JACOPP010000005">
    <property type="protein sequence ID" value="MBC5733243.1"/>
    <property type="molecule type" value="Genomic_DNA"/>
</dbReference>
<name>A0A8J6J3S4_9FIRM</name>
<evidence type="ECO:0000256" key="4">
    <source>
        <dbReference type="ARBA" id="ARBA00007637"/>
    </source>
</evidence>
<sequence length="329" mass="36251">MAILVTGGAGYIGSHCVASLLEAGADVAVVDDLSKGHRAALKGGRLYVGNVGERTFLREVFQKESIEAVIHFAAYSLVGESMDVPERYFRNNVTAGLSLIETMIEFQVPYLVFSSTAATYGEPEHIPIVETDRQLPTNPYGESKLIVEHMLRWCDQAHGLKFCALRYFNVAGAWHDGSIGEDHRPETHLIPVILQVAQGKRERLSLYGADYPTRDGTCVRDYIHVEDLIDAHLLALDYLKQGNPSAAFNLGNGQGFSNREIIEAARKVTGHPIPVTEAPRRPGDPATLIASSRKAMEVLRWQPKHTGVEEIIASAWKWHAAHPNGYGED</sequence>
<keyword evidence="10 11" id="KW-0119">Carbohydrate metabolism</keyword>
<comment type="similarity">
    <text evidence="4 11">Belongs to the NAD(P)-dependent epimerase/dehydratase family.</text>
</comment>
<dbReference type="GO" id="GO:0003978">
    <property type="term" value="F:UDP-glucose 4-epimerase activity"/>
    <property type="evidence" value="ECO:0007669"/>
    <property type="project" value="UniProtKB-UniRule"/>
</dbReference>
<dbReference type="PANTHER" id="PTHR43725:SF53">
    <property type="entry name" value="UDP-ARABINOSE 4-EPIMERASE 1"/>
    <property type="match status" value="1"/>
</dbReference>
<proteinExistence type="inferred from homology"/>
<evidence type="ECO:0000256" key="7">
    <source>
        <dbReference type="ARBA" id="ARBA00023027"/>
    </source>
</evidence>
<reference evidence="13" key="1">
    <citation type="submission" date="2020-08" db="EMBL/GenBank/DDBJ databases">
        <title>Genome public.</title>
        <authorList>
            <person name="Liu C."/>
            <person name="Sun Q."/>
        </authorList>
    </citation>
    <scope>NUCLEOTIDE SEQUENCE</scope>
    <source>
        <strain evidence="13">NSJ-51</strain>
    </source>
</reference>
<comment type="cofactor">
    <cofactor evidence="2 11">
        <name>NAD(+)</name>
        <dbReference type="ChEBI" id="CHEBI:57540"/>
    </cofactor>
</comment>
<evidence type="ECO:0000256" key="8">
    <source>
        <dbReference type="ARBA" id="ARBA00023144"/>
    </source>
</evidence>
<evidence type="ECO:0000313" key="13">
    <source>
        <dbReference type="EMBL" id="MBC5733243.1"/>
    </source>
</evidence>
<dbReference type="NCBIfam" id="TIGR01179">
    <property type="entry name" value="galE"/>
    <property type="match status" value="1"/>
</dbReference>
<evidence type="ECO:0000256" key="10">
    <source>
        <dbReference type="ARBA" id="ARBA00023277"/>
    </source>
</evidence>
<dbReference type="RefSeq" id="WP_186907133.1">
    <property type="nucleotide sequence ID" value="NZ_JACOPP010000005.1"/>
</dbReference>
<dbReference type="InterPro" id="IPR036291">
    <property type="entry name" value="NAD(P)-bd_dom_sf"/>
</dbReference>
<dbReference type="Pfam" id="PF01370">
    <property type="entry name" value="Epimerase"/>
    <property type="match status" value="1"/>
</dbReference>
<accession>A0A8J6J3S4</accession>
<dbReference type="AlphaFoldDB" id="A0A8J6J3S4"/>
<dbReference type="CDD" id="cd05247">
    <property type="entry name" value="UDP_G4E_1_SDR_e"/>
    <property type="match status" value="1"/>
</dbReference>
<dbReference type="PANTHER" id="PTHR43725">
    <property type="entry name" value="UDP-GLUCOSE 4-EPIMERASE"/>
    <property type="match status" value="1"/>
</dbReference>
<keyword evidence="7 11" id="KW-0520">NAD</keyword>
<evidence type="ECO:0000256" key="2">
    <source>
        <dbReference type="ARBA" id="ARBA00001911"/>
    </source>
</evidence>
<feature type="domain" description="NAD-dependent epimerase/dehydratase" evidence="12">
    <location>
        <begin position="3"/>
        <end position="251"/>
    </location>
</feature>
<dbReference type="Proteomes" id="UP000661435">
    <property type="component" value="Unassembled WGS sequence"/>
</dbReference>
<comment type="caution">
    <text evidence="13">The sequence shown here is derived from an EMBL/GenBank/DDBJ whole genome shotgun (WGS) entry which is preliminary data.</text>
</comment>
<dbReference type="InterPro" id="IPR001509">
    <property type="entry name" value="Epimerase_deHydtase"/>
</dbReference>
<keyword evidence="9 11" id="KW-0413">Isomerase</keyword>
<evidence type="ECO:0000259" key="12">
    <source>
        <dbReference type="Pfam" id="PF01370"/>
    </source>
</evidence>
<keyword evidence="14" id="KW-1185">Reference proteome</keyword>
<evidence type="ECO:0000256" key="5">
    <source>
        <dbReference type="ARBA" id="ARBA00013189"/>
    </source>
</evidence>
<comment type="subunit">
    <text evidence="11">Homodimer.</text>
</comment>
<dbReference type="InterPro" id="IPR005886">
    <property type="entry name" value="UDP_G4E"/>
</dbReference>
<evidence type="ECO:0000256" key="3">
    <source>
        <dbReference type="ARBA" id="ARBA00004947"/>
    </source>
</evidence>